<dbReference type="AlphaFoldDB" id="A0AAD6DE57"/>
<evidence type="ECO:0000313" key="2">
    <source>
        <dbReference type="EMBL" id="KAJ5575119.1"/>
    </source>
</evidence>
<proteinExistence type="predicted"/>
<feature type="region of interest" description="Disordered" evidence="1">
    <location>
        <begin position="106"/>
        <end position="125"/>
    </location>
</feature>
<evidence type="ECO:0000313" key="3">
    <source>
        <dbReference type="Proteomes" id="UP001216150"/>
    </source>
</evidence>
<comment type="caution">
    <text evidence="2">The sequence shown here is derived from an EMBL/GenBank/DDBJ whole genome shotgun (WGS) entry which is preliminary data.</text>
</comment>
<evidence type="ECO:0000256" key="1">
    <source>
        <dbReference type="SAM" id="MobiDB-lite"/>
    </source>
</evidence>
<accession>A0AAD6DE57</accession>
<dbReference type="Proteomes" id="UP001216150">
    <property type="component" value="Unassembled WGS sequence"/>
</dbReference>
<dbReference type="EMBL" id="JAQJAC010000008">
    <property type="protein sequence ID" value="KAJ5575119.1"/>
    <property type="molecule type" value="Genomic_DNA"/>
</dbReference>
<reference evidence="2 3" key="1">
    <citation type="journal article" date="2023" name="IMA Fungus">
        <title>Comparative genomic study of the Penicillium genus elucidates a diverse pangenome and 15 lateral gene transfer events.</title>
        <authorList>
            <person name="Petersen C."/>
            <person name="Sorensen T."/>
            <person name="Nielsen M.R."/>
            <person name="Sondergaard T.E."/>
            <person name="Sorensen J.L."/>
            <person name="Fitzpatrick D.A."/>
            <person name="Frisvad J.C."/>
            <person name="Nielsen K.L."/>
        </authorList>
    </citation>
    <scope>NUCLEOTIDE SEQUENCE [LARGE SCALE GENOMIC DNA]</scope>
    <source>
        <strain evidence="2 3">IBT 29057</strain>
    </source>
</reference>
<protein>
    <submittedName>
        <fullName evidence="2">Uncharacterized protein</fullName>
    </submittedName>
</protein>
<organism evidence="2 3">
    <name type="scientific">Penicillium hetheringtonii</name>
    <dbReference type="NCBI Taxonomy" id="911720"/>
    <lineage>
        <taxon>Eukaryota</taxon>
        <taxon>Fungi</taxon>
        <taxon>Dikarya</taxon>
        <taxon>Ascomycota</taxon>
        <taxon>Pezizomycotina</taxon>
        <taxon>Eurotiomycetes</taxon>
        <taxon>Eurotiomycetidae</taxon>
        <taxon>Eurotiales</taxon>
        <taxon>Aspergillaceae</taxon>
        <taxon>Penicillium</taxon>
    </lineage>
</organism>
<feature type="compositionally biased region" description="Basic and acidic residues" evidence="1">
    <location>
        <begin position="116"/>
        <end position="125"/>
    </location>
</feature>
<name>A0AAD6DE57_9EURO</name>
<sequence>MQICGPKGMRSQIVGDVDGSVSAAATAWDNMAFESSGIQVQHNVNGKQFEDPEKHTIQNPEEWTASSCWGPAPVRGRWGPRDTPRGVGRHISVSISSLALMPETVAKQGRQASNADDQKEQLRGK</sequence>
<keyword evidence="3" id="KW-1185">Reference proteome</keyword>
<gene>
    <name evidence="2" type="ORF">N7450_009018</name>
</gene>